<reference evidence="1 2" key="1">
    <citation type="submission" date="2017-11" db="EMBL/GenBank/DDBJ databases">
        <title>Comparitive Functional Genomics of Dry Heat Resistant strains isolated from the Viking Spacecraft.</title>
        <authorList>
            <person name="Seuylemezian A."/>
            <person name="Cooper K."/>
            <person name="Vaishampayan P."/>
        </authorList>
    </citation>
    <scope>NUCLEOTIDE SEQUENCE [LARGE SCALE GENOMIC DNA]</scope>
    <source>
        <strain evidence="1 2">V1-29</strain>
    </source>
</reference>
<accession>A0A2N5M2T4</accession>
<organism evidence="1 2">
    <name type="scientific">Peribacillus deserti</name>
    <dbReference type="NCBI Taxonomy" id="673318"/>
    <lineage>
        <taxon>Bacteria</taxon>
        <taxon>Bacillati</taxon>
        <taxon>Bacillota</taxon>
        <taxon>Bacilli</taxon>
        <taxon>Bacillales</taxon>
        <taxon>Bacillaceae</taxon>
        <taxon>Peribacillus</taxon>
    </lineage>
</organism>
<evidence type="ECO:0000313" key="2">
    <source>
        <dbReference type="Proteomes" id="UP000234748"/>
    </source>
</evidence>
<comment type="caution">
    <text evidence="1">The sequence shown here is derived from an EMBL/GenBank/DDBJ whole genome shotgun (WGS) entry which is preliminary data.</text>
</comment>
<sequence>MWLAGKFENHKANQNDLLWIYNAQPNRIIPTYTHVHSELLDKSKKSKNLMHKSTALHKLIHNSPAKARIIYFQCCKRSPLPTSYTQFKIILPQVAQAFHQSCLWTIEYTI</sequence>
<dbReference type="Proteomes" id="UP000234748">
    <property type="component" value="Unassembled WGS sequence"/>
</dbReference>
<keyword evidence="2" id="KW-1185">Reference proteome</keyword>
<proteinExistence type="predicted"/>
<gene>
    <name evidence="1" type="ORF">CUU66_17630</name>
</gene>
<name>A0A2N5M2T4_9BACI</name>
<dbReference type="EMBL" id="PGUY01000055">
    <property type="protein sequence ID" value="PLT28635.1"/>
    <property type="molecule type" value="Genomic_DNA"/>
</dbReference>
<evidence type="ECO:0000313" key="1">
    <source>
        <dbReference type="EMBL" id="PLT28635.1"/>
    </source>
</evidence>
<protein>
    <submittedName>
        <fullName evidence="1">Uncharacterized protein</fullName>
    </submittedName>
</protein>
<dbReference type="AlphaFoldDB" id="A0A2N5M2T4"/>